<name>A0A381W086_9ZZZZ</name>
<keyword evidence="1" id="KW-1133">Transmembrane helix</keyword>
<gene>
    <name evidence="2" type="ORF">METZ01_LOCUS98157</name>
</gene>
<sequence length="604" mass="70132">MKNTAVYFEKLSLSSLLIAMLSNIGIRNIFLGFNIYYFDSSVFARKILIPLLVMFNVLVKQLHFRMVDIIDENGESVRIRIPRVDLWDVKDKIKNSEAFKSFSNSTWQQGLFESYLLKGLIDDEITEKDSVSRILYLVLVVNWHAKKYDYDDLILLISNRPWLEIYKKYANTYNISLFSIPTNRFIVNKKNLKNFLRKYPKIFLIFKNITNINSIKSHSNNLQLNQMMYVDGRGDVNLDNNGNNSDFFWYLNSDFPIEKILYKYISDSEKKYLDNHNLASVSENLSIFDILKKELIKPITNFDSRYALEFISIKTLANLYCIEQIYWRLFFKTYAVKIYFSWYRFNNNHMAIADAIRDNGGISTIWQVAFQGYNVSSFEANFDIYFCYSKYSYEVDKLSDSKMKYYVITGYLKDYASSFMKESALKLRKKLEQNGAKKIVSVIDENSMDDSRWHSGHGLQRENYSYILEKVLEEKWLGVVFKPKRSIDLRKRLGPVADLLKKAEETGRCYIYEDSGRYTSSATPVLAGLSADICIHGHLCAGTAAMECALEGLPTLLIDREGSPYSKLYDLPEGKVVFKDWPSAIEALMKHFSIPGGISGFGDW</sequence>
<proteinExistence type="predicted"/>
<reference evidence="2" key="1">
    <citation type="submission" date="2018-05" db="EMBL/GenBank/DDBJ databases">
        <authorList>
            <person name="Lanie J.A."/>
            <person name="Ng W.-L."/>
            <person name="Kazmierczak K.M."/>
            <person name="Andrzejewski T.M."/>
            <person name="Davidsen T.M."/>
            <person name="Wayne K.J."/>
            <person name="Tettelin H."/>
            <person name="Glass J.I."/>
            <person name="Rusch D."/>
            <person name="Podicherti R."/>
            <person name="Tsui H.-C.T."/>
            <person name="Winkler M.E."/>
        </authorList>
    </citation>
    <scope>NUCLEOTIDE SEQUENCE</scope>
</reference>
<dbReference type="AlphaFoldDB" id="A0A381W086"/>
<keyword evidence="1" id="KW-0472">Membrane</keyword>
<organism evidence="2">
    <name type="scientific">marine metagenome</name>
    <dbReference type="NCBI Taxonomy" id="408172"/>
    <lineage>
        <taxon>unclassified sequences</taxon>
        <taxon>metagenomes</taxon>
        <taxon>ecological metagenomes</taxon>
    </lineage>
</organism>
<feature type="transmembrane region" description="Helical" evidence="1">
    <location>
        <begin position="42"/>
        <end position="59"/>
    </location>
</feature>
<dbReference type="EMBL" id="UINC01010159">
    <property type="protein sequence ID" value="SVA45303.1"/>
    <property type="molecule type" value="Genomic_DNA"/>
</dbReference>
<evidence type="ECO:0000256" key="1">
    <source>
        <dbReference type="SAM" id="Phobius"/>
    </source>
</evidence>
<evidence type="ECO:0000313" key="2">
    <source>
        <dbReference type="EMBL" id="SVA45303.1"/>
    </source>
</evidence>
<feature type="transmembrane region" description="Helical" evidence="1">
    <location>
        <begin position="12"/>
        <end position="36"/>
    </location>
</feature>
<feature type="non-terminal residue" evidence="2">
    <location>
        <position position="604"/>
    </location>
</feature>
<accession>A0A381W086</accession>
<protein>
    <submittedName>
        <fullName evidence="2">Uncharacterized protein</fullName>
    </submittedName>
</protein>
<keyword evidence="1" id="KW-0812">Transmembrane</keyword>